<dbReference type="EMBL" id="JAPAAF010000002">
    <property type="protein sequence ID" value="MCW0481531.1"/>
    <property type="molecule type" value="Genomic_DNA"/>
</dbReference>
<name>A0AA42C7F5_9BACT</name>
<dbReference type="PANTHER" id="PTHR43312:SF1">
    <property type="entry name" value="NADP-DEPENDENT OXIDOREDUCTASE DOMAIN-CONTAINING PROTEIN"/>
    <property type="match status" value="1"/>
</dbReference>
<dbReference type="Pfam" id="PF00248">
    <property type="entry name" value="Aldo_ket_red"/>
    <property type="match status" value="1"/>
</dbReference>
<feature type="domain" description="NADP-dependent oxidoreductase" evidence="1">
    <location>
        <begin position="52"/>
        <end position="261"/>
    </location>
</feature>
<reference evidence="2" key="1">
    <citation type="submission" date="2022-10" db="EMBL/GenBank/DDBJ databases">
        <title>Gaoshiqiia sediminis gen. nov., sp. nov., isolated from coastal sediment.</title>
        <authorList>
            <person name="Yu W.X."/>
            <person name="Mu D.S."/>
            <person name="Du J.Z."/>
            <person name="Liang Y.Q."/>
        </authorList>
    </citation>
    <scope>NUCLEOTIDE SEQUENCE</scope>
    <source>
        <strain evidence="2">A06</strain>
    </source>
</reference>
<dbReference type="Gene3D" id="3.20.20.100">
    <property type="entry name" value="NADP-dependent oxidoreductase domain"/>
    <property type="match status" value="1"/>
</dbReference>
<dbReference type="InterPro" id="IPR006311">
    <property type="entry name" value="TAT_signal"/>
</dbReference>
<dbReference type="PRINTS" id="PR00069">
    <property type="entry name" value="ALDKETRDTASE"/>
</dbReference>
<keyword evidence="3" id="KW-1185">Reference proteome</keyword>
<dbReference type="PROSITE" id="PS51318">
    <property type="entry name" value="TAT"/>
    <property type="match status" value="1"/>
</dbReference>
<protein>
    <submittedName>
        <fullName evidence="2">Aldo/keto reductase</fullName>
    </submittedName>
</protein>
<dbReference type="InterPro" id="IPR023210">
    <property type="entry name" value="NADP_OxRdtase_dom"/>
</dbReference>
<comment type="caution">
    <text evidence="2">The sequence shown here is derived from an EMBL/GenBank/DDBJ whole genome shotgun (WGS) entry which is preliminary data.</text>
</comment>
<dbReference type="InterPro" id="IPR020471">
    <property type="entry name" value="AKR"/>
</dbReference>
<proteinExistence type="predicted"/>
<evidence type="ECO:0000259" key="1">
    <source>
        <dbReference type="Pfam" id="PF00248"/>
    </source>
</evidence>
<sequence>MKKFTRREFVKTSLAGVSAASVGYAFSGFSYLPPAEIDQVQLGKTGLLVSRLALGTGTNGHAHQSDFTRMGFDNFLKIARTAHERGVTFIDTADSYGTHHFVSRFLKEVSREKCQIMTKIWTENNSWNTVAPIPETLDRFRKELNTDYLDLVLLHCMTSGNWVETKASMREELNAAKQNGIVKTVGVSCHNFEAMKVAVEDPWVDVILARINPGQKVMDGTPEQVMDLLKTANENGKGVIGMKIFGAGQWADPRQREESIKFAIRSGNVHAMTLGMTTPEQVTDAVDRIMAVVNS</sequence>
<dbReference type="RefSeq" id="WP_282590141.1">
    <property type="nucleotide sequence ID" value="NZ_JAPAAF010000002.1"/>
</dbReference>
<evidence type="ECO:0000313" key="2">
    <source>
        <dbReference type="EMBL" id="MCW0481531.1"/>
    </source>
</evidence>
<dbReference type="InterPro" id="IPR036812">
    <property type="entry name" value="NAD(P)_OxRdtase_dom_sf"/>
</dbReference>
<dbReference type="CDD" id="cd19100">
    <property type="entry name" value="AKR_unchar"/>
    <property type="match status" value="1"/>
</dbReference>
<dbReference type="GO" id="GO:0016491">
    <property type="term" value="F:oxidoreductase activity"/>
    <property type="evidence" value="ECO:0007669"/>
    <property type="project" value="InterPro"/>
</dbReference>
<organism evidence="2 3">
    <name type="scientific">Gaoshiqia sediminis</name>
    <dbReference type="NCBI Taxonomy" id="2986998"/>
    <lineage>
        <taxon>Bacteria</taxon>
        <taxon>Pseudomonadati</taxon>
        <taxon>Bacteroidota</taxon>
        <taxon>Bacteroidia</taxon>
        <taxon>Marinilabiliales</taxon>
        <taxon>Prolixibacteraceae</taxon>
        <taxon>Gaoshiqia</taxon>
    </lineage>
</organism>
<gene>
    <name evidence="2" type="ORF">N2K84_02245</name>
</gene>
<dbReference type="InterPro" id="IPR053135">
    <property type="entry name" value="AKR2_Oxidoreductase"/>
</dbReference>
<accession>A0AA42C7F5</accession>
<evidence type="ECO:0000313" key="3">
    <source>
        <dbReference type="Proteomes" id="UP001163821"/>
    </source>
</evidence>
<dbReference type="SUPFAM" id="SSF51430">
    <property type="entry name" value="NAD(P)-linked oxidoreductase"/>
    <property type="match status" value="1"/>
</dbReference>
<dbReference type="PANTHER" id="PTHR43312">
    <property type="entry name" value="D-THREO-ALDOSE 1-DEHYDROGENASE"/>
    <property type="match status" value="1"/>
</dbReference>
<dbReference type="Proteomes" id="UP001163821">
    <property type="component" value="Unassembled WGS sequence"/>
</dbReference>
<dbReference type="AlphaFoldDB" id="A0AA42C7F5"/>